<evidence type="ECO:0000256" key="1">
    <source>
        <dbReference type="ARBA" id="ARBA00006432"/>
    </source>
</evidence>
<feature type="transmembrane region" description="Helical" evidence="3">
    <location>
        <begin position="20"/>
        <end position="40"/>
    </location>
</feature>
<evidence type="ECO:0000256" key="2">
    <source>
        <dbReference type="ARBA" id="ARBA00022598"/>
    </source>
</evidence>
<dbReference type="InterPro" id="IPR020845">
    <property type="entry name" value="AMP-binding_CS"/>
</dbReference>
<protein>
    <submittedName>
        <fullName evidence="6">AMP-binding protein</fullName>
    </submittedName>
</protein>
<dbReference type="InterPro" id="IPR042099">
    <property type="entry name" value="ANL_N_sf"/>
</dbReference>
<feature type="domain" description="AMP-binding enzyme C-terminal" evidence="5">
    <location>
        <begin position="427"/>
        <end position="502"/>
    </location>
</feature>
<gene>
    <name evidence="6" type="ORF">M8H41_01010</name>
</gene>
<dbReference type="InterPro" id="IPR045851">
    <property type="entry name" value="AMP-bd_C_sf"/>
</dbReference>
<keyword evidence="7" id="KW-1185">Reference proteome</keyword>
<comment type="similarity">
    <text evidence="1">Belongs to the ATP-dependent AMP-binding enzyme family.</text>
</comment>
<evidence type="ECO:0000259" key="5">
    <source>
        <dbReference type="Pfam" id="PF13193"/>
    </source>
</evidence>
<evidence type="ECO:0000313" key="6">
    <source>
        <dbReference type="EMBL" id="MDO0821439.1"/>
    </source>
</evidence>
<feature type="transmembrane region" description="Helical" evidence="3">
    <location>
        <begin position="227"/>
        <end position="248"/>
    </location>
</feature>
<evidence type="ECO:0000313" key="7">
    <source>
        <dbReference type="Proteomes" id="UP001176021"/>
    </source>
</evidence>
<dbReference type="PANTHER" id="PTHR43201:SF5">
    <property type="entry name" value="MEDIUM-CHAIN ACYL-COA LIGASE ACSF2, MITOCHONDRIAL"/>
    <property type="match status" value="1"/>
</dbReference>
<dbReference type="SUPFAM" id="SSF56801">
    <property type="entry name" value="Acetyl-CoA synthetase-like"/>
    <property type="match status" value="1"/>
</dbReference>
<proteinExistence type="inferred from homology"/>
<dbReference type="EMBL" id="JAMJEV010000001">
    <property type="protein sequence ID" value="MDO0821439.1"/>
    <property type="molecule type" value="Genomic_DNA"/>
</dbReference>
<dbReference type="PROSITE" id="PS00455">
    <property type="entry name" value="AMP_BINDING"/>
    <property type="match status" value="1"/>
</dbReference>
<feature type="domain" description="AMP-dependent synthetase/ligase" evidence="4">
    <location>
        <begin position="44"/>
        <end position="385"/>
    </location>
</feature>
<accession>A0ABT8QJF0</accession>
<name>A0ABT8QJF0_9FIRM</name>
<comment type="caution">
    <text evidence="6">The sequence shown here is derived from an EMBL/GenBank/DDBJ whole genome shotgun (WGS) entry which is preliminary data.</text>
</comment>
<reference evidence="6" key="1">
    <citation type="submission" date="2022-05" db="EMBL/GenBank/DDBJ databases">
        <title>Expanded diversity of anoxic marine methylotrophy in a Black Sea sulfate reducing microorganism.</title>
        <authorList>
            <person name="Fischer P.Q."/>
            <person name="Stams A.J.M."/>
            <person name="Villanueva L."/>
            <person name="Sousa D.Z."/>
        </authorList>
    </citation>
    <scope>NUCLEOTIDE SEQUENCE</scope>
    <source>
        <strain evidence="6">P130</strain>
    </source>
</reference>
<keyword evidence="3" id="KW-0472">Membrane</keyword>
<dbReference type="Pfam" id="PF00501">
    <property type="entry name" value="AMP-binding"/>
    <property type="match status" value="1"/>
</dbReference>
<dbReference type="Gene3D" id="3.30.300.30">
    <property type="match status" value="1"/>
</dbReference>
<evidence type="ECO:0000259" key="4">
    <source>
        <dbReference type="Pfam" id="PF00501"/>
    </source>
</evidence>
<keyword evidence="2" id="KW-0436">Ligase</keyword>
<dbReference type="RefSeq" id="WP_252467296.1">
    <property type="nucleotide sequence ID" value="NZ_JAMHFY010000002.1"/>
</dbReference>
<keyword evidence="3" id="KW-0812">Transmembrane</keyword>
<evidence type="ECO:0000256" key="3">
    <source>
        <dbReference type="SAM" id="Phobius"/>
    </source>
</evidence>
<dbReference type="InterPro" id="IPR025110">
    <property type="entry name" value="AMP-bd_C"/>
</dbReference>
<dbReference type="PANTHER" id="PTHR43201">
    <property type="entry name" value="ACYL-COA SYNTHETASE"/>
    <property type="match status" value="1"/>
</dbReference>
<dbReference type="CDD" id="cd04433">
    <property type="entry name" value="AFD_class_I"/>
    <property type="match status" value="1"/>
</dbReference>
<organism evidence="6 7">
    <name type="scientific">Desulfosporosinus nitroreducens</name>
    <dbReference type="NCBI Taxonomy" id="2018668"/>
    <lineage>
        <taxon>Bacteria</taxon>
        <taxon>Bacillati</taxon>
        <taxon>Bacillota</taxon>
        <taxon>Clostridia</taxon>
        <taxon>Eubacteriales</taxon>
        <taxon>Desulfitobacteriaceae</taxon>
        <taxon>Desulfosporosinus</taxon>
    </lineage>
</organism>
<dbReference type="Proteomes" id="UP001176021">
    <property type="component" value="Unassembled WGS sequence"/>
</dbReference>
<sequence length="511" mass="57566">MVKLINVLFKMRLLSPLGLYSLISAVFKYGMNLMALLSFAERIYASKTVLVDEDETLSYEQLWSQSERVSLVLKESYQLRSGQKVGFLCKNHVSLVKSIFAVSQLGADIYLLNTEMSLSQFNNFVVQHDFDFLVYDFELSSKIEQSSYSKDRILSYHNRLTAINTLLNTTGKTKLKSRRSSSSKIMILTGGTTGNPKAAAHKPSLLNYINPFLTMLTRLKLINYNTVFIATPIYHGYGVAMLLLFIALGKKVVINNGFEVKKACTLIREHNVEVVTVVPLMVYKMLKHNAEDLKSLSCIVSGGAELNPKLVIDIYNTLGEVVYNLYGTSEAGLNTIATPQDLLYSTKTVGKKIEGVHLKILDENKNEVNFGNVGQLCIKNKWSMRNSKSSWIETGDLGYRDCKGYYFLCGRVDDMVVSAGENVYPVEIEQALINHPQVEDAAVIGINDEGFGQRLKAYVLPKKNADLTEKELLEWLTYRIAKFQMPKEIAFVNHLPYTSLGKLDKKQLKMK</sequence>
<dbReference type="Pfam" id="PF13193">
    <property type="entry name" value="AMP-binding_C"/>
    <property type="match status" value="1"/>
</dbReference>
<dbReference type="InterPro" id="IPR000873">
    <property type="entry name" value="AMP-dep_synth/lig_dom"/>
</dbReference>
<dbReference type="Gene3D" id="3.40.50.12780">
    <property type="entry name" value="N-terminal domain of ligase-like"/>
    <property type="match status" value="1"/>
</dbReference>
<keyword evidence="3" id="KW-1133">Transmembrane helix</keyword>